<keyword evidence="2" id="KW-1185">Reference proteome</keyword>
<protein>
    <submittedName>
        <fullName evidence="1">DUF2934 domain-containing protein</fullName>
    </submittedName>
</protein>
<proteinExistence type="predicted"/>
<dbReference type="AlphaFoldDB" id="A0A9X2H0Q7"/>
<dbReference type="Pfam" id="PF11154">
    <property type="entry name" value="DUF2934"/>
    <property type="match status" value="1"/>
</dbReference>
<reference evidence="1" key="1">
    <citation type="submission" date="2022-03" db="EMBL/GenBank/DDBJ databases">
        <title>Aurantimonas Liuensis sp. Nov., isolated from the hadal seawater of the Mariana Trench.</title>
        <authorList>
            <person name="Liu R."/>
        </authorList>
    </citation>
    <scope>NUCLEOTIDE SEQUENCE</scope>
    <source>
        <strain evidence="1">LRZ36</strain>
    </source>
</reference>
<dbReference type="InterPro" id="IPR021327">
    <property type="entry name" value="DUF2934"/>
</dbReference>
<organism evidence="1 2">
    <name type="scientific">Aurantimonas marianensis</name>
    <dbReference type="NCBI Taxonomy" id="2920428"/>
    <lineage>
        <taxon>Bacteria</taxon>
        <taxon>Pseudomonadati</taxon>
        <taxon>Pseudomonadota</taxon>
        <taxon>Alphaproteobacteria</taxon>
        <taxon>Hyphomicrobiales</taxon>
        <taxon>Aurantimonadaceae</taxon>
        <taxon>Aurantimonas</taxon>
    </lineage>
</organism>
<dbReference type="RefSeq" id="WP_253962448.1">
    <property type="nucleotide sequence ID" value="NZ_JALHBS010000001.1"/>
</dbReference>
<dbReference type="Proteomes" id="UP001155220">
    <property type="component" value="Unassembled WGS sequence"/>
</dbReference>
<gene>
    <name evidence="1" type="ORF">MJ956_00110</name>
</gene>
<evidence type="ECO:0000313" key="1">
    <source>
        <dbReference type="EMBL" id="MCP3053550.1"/>
    </source>
</evidence>
<accession>A0A9X2H0Q7</accession>
<name>A0A9X2H0Q7_9HYPH</name>
<dbReference type="EMBL" id="JALHBS010000001">
    <property type="protein sequence ID" value="MCP3053550.1"/>
    <property type="molecule type" value="Genomic_DNA"/>
</dbReference>
<sequence length="116" mass="13430">MVKLDNAEAIRRLAYEIWEREGRPSGREHEHWAEANREFAKLNPPRPVLVKAQPRWNRVDAERHEAEILRRALWTPEPFSAELFGREPSRFGRARRAAPPFPAVAESAPVAKDVRS</sequence>
<comment type="caution">
    <text evidence="1">The sequence shown here is derived from an EMBL/GenBank/DDBJ whole genome shotgun (WGS) entry which is preliminary data.</text>
</comment>
<evidence type="ECO:0000313" key="2">
    <source>
        <dbReference type="Proteomes" id="UP001155220"/>
    </source>
</evidence>